<evidence type="ECO:0000313" key="7">
    <source>
        <dbReference type="Proteomes" id="UP001193734"/>
    </source>
</evidence>
<evidence type="ECO:0000313" key="6">
    <source>
        <dbReference type="EMBL" id="NPE12915.1"/>
    </source>
</evidence>
<dbReference type="InterPro" id="IPR006179">
    <property type="entry name" value="5_nucleotidase/apyrase"/>
</dbReference>
<dbReference type="InterPro" id="IPR008334">
    <property type="entry name" value="5'-Nucleotdase_C"/>
</dbReference>
<dbReference type="Gene3D" id="3.60.21.10">
    <property type="match status" value="1"/>
</dbReference>
<evidence type="ECO:0000256" key="3">
    <source>
        <dbReference type="RuleBase" id="RU362119"/>
    </source>
</evidence>
<evidence type="ECO:0000259" key="4">
    <source>
        <dbReference type="Pfam" id="PF00149"/>
    </source>
</evidence>
<dbReference type="RefSeq" id="WP_172173704.1">
    <property type="nucleotide sequence ID" value="NZ_CASGIA010000011.1"/>
</dbReference>
<keyword evidence="3" id="KW-0378">Hydrolase</keyword>
<keyword evidence="2" id="KW-0732">Signal</keyword>
<keyword evidence="7" id="KW-1185">Reference proteome</keyword>
<dbReference type="PANTHER" id="PTHR11575">
    <property type="entry name" value="5'-NUCLEOTIDASE-RELATED"/>
    <property type="match status" value="1"/>
</dbReference>
<accession>A0ABX2AR95</accession>
<dbReference type="GeneID" id="82156327"/>
<sequence length="578" mass="65931">MKELAVTGLAMLCLATPAPAKNKKINLRIIETSDVHGCFFPYNFIERKPMKGTLARVSTYVNRLRKHYGDNLILLDNGDILQGQPTCYYYNYIATDTKNIAAEVVNYMKYDAGAFGNHDIETGHAVYDKWIKEVECPIVGANIIDTVSGKPYTTPYTIILREGIKIAILGMTTPAIPNWLNESLWAGLRFDGIKESARYWMEHLKKTERPDIVIGLFHSGWEGGISTQLYTEDETHDVAREIPGFDIVFYGHDHTRRRSVVTNDEGTEVLCLDPSCNALMVGDASIEIETENGRVVRKSVTGQVHDICDEAVDEDFMEHFKPHTDLINDYVSRPVGTLGDTICTRDCFFGSAPFTDLVHNLQLAITGADISFNAPLSFNISVPKGEIYVSDMFKLYKYENNIYVLNMTGEEIRKHLEMSYDLWVNTMKSPDDHIMLLDDDNRNDMQKYGFKNMTFNFDSAAGIDYEVDVTQPNGRKVRILRMSDGRPFDEHRWYKVVMNSYRGNGGGELLTRGAGISRDSIDARIVYRSDKDQRFYLMKEIERMKNVLPKANGNWRFVPVEWVRPAIERDRKLIFGDL</sequence>
<dbReference type="PROSITE" id="PS00785">
    <property type="entry name" value="5_NUCLEOTIDASE_1"/>
    <property type="match status" value="1"/>
</dbReference>
<dbReference type="InterPro" id="IPR006146">
    <property type="entry name" value="5'-Nucleotdase_CS"/>
</dbReference>
<gene>
    <name evidence="6" type="ORF">HPS55_00965</name>
</gene>
<dbReference type="SUPFAM" id="SSF56300">
    <property type="entry name" value="Metallo-dependent phosphatases"/>
    <property type="match status" value="1"/>
</dbReference>
<evidence type="ECO:0000256" key="1">
    <source>
        <dbReference type="ARBA" id="ARBA00006654"/>
    </source>
</evidence>
<dbReference type="SUPFAM" id="SSF55816">
    <property type="entry name" value="5'-nucleotidase (syn. UDP-sugar hydrolase), C-terminal domain"/>
    <property type="match status" value="1"/>
</dbReference>
<dbReference type="Gene3D" id="3.90.780.10">
    <property type="entry name" value="5'-Nucleotidase, C-terminal domain"/>
    <property type="match status" value="1"/>
</dbReference>
<dbReference type="PANTHER" id="PTHR11575:SF6">
    <property type="entry name" value="2',3'-CYCLIC-NUCLEOTIDE 2'-PHOSPHODIESTERASE_3'-NUCLEOTIDASE"/>
    <property type="match status" value="1"/>
</dbReference>
<name>A0ABX2AR95_9BACT</name>
<comment type="similarity">
    <text evidence="1 3">Belongs to the 5'-nucleotidase family.</text>
</comment>
<feature type="domain" description="Calcineurin-like phosphoesterase" evidence="4">
    <location>
        <begin position="27"/>
        <end position="255"/>
    </location>
</feature>
<dbReference type="InterPro" id="IPR004843">
    <property type="entry name" value="Calcineurin-like_PHP"/>
</dbReference>
<keyword evidence="3" id="KW-0547">Nucleotide-binding</keyword>
<dbReference type="Pfam" id="PF02872">
    <property type="entry name" value="5_nucleotid_C"/>
    <property type="match status" value="1"/>
</dbReference>
<organism evidence="6 7">
    <name type="scientific">Xylanibacter rodentium</name>
    <dbReference type="NCBI Taxonomy" id="2736289"/>
    <lineage>
        <taxon>Bacteria</taxon>
        <taxon>Pseudomonadati</taxon>
        <taxon>Bacteroidota</taxon>
        <taxon>Bacteroidia</taxon>
        <taxon>Bacteroidales</taxon>
        <taxon>Prevotellaceae</taxon>
        <taxon>Xylanibacter</taxon>
    </lineage>
</organism>
<dbReference type="Proteomes" id="UP001193734">
    <property type="component" value="Unassembled WGS sequence"/>
</dbReference>
<dbReference type="InterPro" id="IPR036907">
    <property type="entry name" value="5'-Nucleotdase_C_sf"/>
</dbReference>
<dbReference type="InterPro" id="IPR029052">
    <property type="entry name" value="Metallo-depent_PP-like"/>
</dbReference>
<protein>
    <submittedName>
        <fullName evidence="6">Bifunctional metallophosphatase/5'-nucleotidase</fullName>
    </submittedName>
</protein>
<evidence type="ECO:0000256" key="2">
    <source>
        <dbReference type="ARBA" id="ARBA00022729"/>
    </source>
</evidence>
<dbReference type="EMBL" id="JABKKE010000001">
    <property type="protein sequence ID" value="NPE12915.1"/>
    <property type="molecule type" value="Genomic_DNA"/>
</dbReference>
<comment type="caution">
    <text evidence="6">The sequence shown here is derived from an EMBL/GenBank/DDBJ whole genome shotgun (WGS) entry which is preliminary data.</text>
</comment>
<dbReference type="PRINTS" id="PR01607">
    <property type="entry name" value="APYRASEFAMLY"/>
</dbReference>
<feature type="domain" description="5'-Nucleotidase C-terminal" evidence="5">
    <location>
        <begin position="343"/>
        <end position="508"/>
    </location>
</feature>
<proteinExistence type="inferred from homology"/>
<reference evidence="6 7" key="1">
    <citation type="submission" date="2020-05" db="EMBL/GenBank/DDBJ databases">
        <title>Distinct polysaccharide utilization as determinants for interspecies competition between intestinal Prevotella spp.</title>
        <authorList>
            <person name="Galvez E.J.C."/>
            <person name="Iljazovic A."/>
            <person name="Strowig T."/>
        </authorList>
    </citation>
    <scope>NUCLEOTIDE SEQUENCE [LARGE SCALE GENOMIC DNA]</scope>
    <source>
        <strain evidence="6 7">PROD</strain>
    </source>
</reference>
<dbReference type="Pfam" id="PF00149">
    <property type="entry name" value="Metallophos"/>
    <property type="match status" value="1"/>
</dbReference>
<evidence type="ECO:0000259" key="5">
    <source>
        <dbReference type="Pfam" id="PF02872"/>
    </source>
</evidence>